<evidence type="ECO:0000256" key="2">
    <source>
        <dbReference type="ARBA" id="ARBA00023242"/>
    </source>
</evidence>
<dbReference type="Gene3D" id="3.30.710.10">
    <property type="entry name" value="Potassium Channel Kv1.1, Chain A"/>
    <property type="match status" value="1"/>
</dbReference>
<proteinExistence type="predicted"/>
<dbReference type="PANTHER" id="PTHR23110">
    <property type="entry name" value="BTB DOMAIN TRANSCRIPTION FACTOR"/>
    <property type="match status" value="1"/>
</dbReference>
<gene>
    <name evidence="5" type="ORF">TTEB3V08_LOCUS6583</name>
</gene>
<feature type="compositionally biased region" description="Polar residues" evidence="3">
    <location>
        <begin position="148"/>
        <end position="164"/>
    </location>
</feature>
<feature type="region of interest" description="Disordered" evidence="3">
    <location>
        <begin position="148"/>
        <end position="185"/>
    </location>
</feature>
<organism evidence="5">
    <name type="scientific">Timema tahoe</name>
    <dbReference type="NCBI Taxonomy" id="61484"/>
    <lineage>
        <taxon>Eukaryota</taxon>
        <taxon>Metazoa</taxon>
        <taxon>Ecdysozoa</taxon>
        <taxon>Arthropoda</taxon>
        <taxon>Hexapoda</taxon>
        <taxon>Insecta</taxon>
        <taxon>Pterygota</taxon>
        <taxon>Neoptera</taxon>
        <taxon>Polyneoptera</taxon>
        <taxon>Phasmatodea</taxon>
        <taxon>Timematodea</taxon>
        <taxon>Timematoidea</taxon>
        <taxon>Timematidae</taxon>
        <taxon>Timema</taxon>
    </lineage>
</organism>
<evidence type="ECO:0000256" key="3">
    <source>
        <dbReference type="SAM" id="MobiDB-lite"/>
    </source>
</evidence>
<feature type="domain" description="BTB" evidence="4">
    <location>
        <begin position="33"/>
        <end position="98"/>
    </location>
</feature>
<reference evidence="5" key="1">
    <citation type="submission" date="2020-11" db="EMBL/GenBank/DDBJ databases">
        <authorList>
            <person name="Tran Van P."/>
        </authorList>
    </citation>
    <scope>NUCLEOTIDE SEQUENCE</scope>
</reference>
<dbReference type="AlphaFoldDB" id="A0A7R9NWI8"/>
<dbReference type="GO" id="GO:0005634">
    <property type="term" value="C:nucleus"/>
    <property type="evidence" value="ECO:0007669"/>
    <property type="project" value="UniProtKB-SubCell"/>
</dbReference>
<dbReference type="Pfam" id="PF00651">
    <property type="entry name" value="BTB"/>
    <property type="match status" value="1"/>
</dbReference>
<evidence type="ECO:0000259" key="4">
    <source>
        <dbReference type="PROSITE" id="PS50097"/>
    </source>
</evidence>
<dbReference type="CDD" id="cd18315">
    <property type="entry name" value="BTB_POZ_BAB-like"/>
    <property type="match status" value="1"/>
</dbReference>
<evidence type="ECO:0000313" key="5">
    <source>
        <dbReference type="EMBL" id="CAD7458608.1"/>
    </source>
</evidence>
<dbReference type="InterPro" id="IPR000210">
    <property type="entry name" value="BTB/POZ_dom"/>
</dbReference>
<dbReference type="GO" id="GO:0006357">
    <property type="term" value="P:regulation of transcription by RNA polymerase II"/>
    <property type="evidence" value="ECO:0007669"/>
    <property type="project" value="TreeGrafter"/>
</dbReference>
<dbReference type="InterPro" id="IPR051095">
    <property type="entry name" value="Dros_DevTransReg"/>
</dbReference>
<dbReference type="SUPFAM" id="SSF54695">
    <property type="entry name" value="POZ domain"/>
    <property type="match status" value="1"/>
</dbReference>
<name>A0A7R9NWI8_9NEOP</name>
<dbReference type="PANTHER" id="PTHR23110:SF109">
    <property type="entry name" value="FI07618P-RELATED"/>
    <property type="match status" value="1"/>
</dbReference>
<sequence length="235" mass="26479">MGDKSQKFCLKWTNYQHHLSESFLSLLQTESMADVTLSAQGKRIHAHRIVLSVCSPLFQELLSNCQDPHPVIIFSEMNFNDICSIVEFVYRGELSIGGDRMTSVLKVAEELKIRGLMWVLEEVELTPEGNLVDHNTCAEEHLHEQMGAQTANGATEGKTTQTAGTKRLAKKGGGKVVDEDRKRRRRRDSIKKEYREVKHGRVCLLIPSERWYECECLPATDEFPTTKFGAALAAG</sequence>
<protein>
    <recommendedName>
        <fullName evidence="4">BTB domain-containing protein</fullName>
    </recommendedName>
</protein>
<evidence type="ECO:0000256" key="1">
    <source>
        <dbReference type="ARBA" id="ARBA00004123"/>
    </source>
</evidence>
<dbReference type="PROSITE" id="PS50097">
    <property type="entry name" value="BTB"/>
    <property type="match status" value="1"/>
</dbReference>
<dbReference type="SMART" id="SM00225">
    <property type="entry name" value="BTB"/>
    <property type="match status" value="1"/>
</dbReference>
<comment type="subcellular location">
    <subcellularLocation>
        <location evidence="1">Nucleus</location>
    </subcellularLocation>
</comment>
<dbReference type="InterPro" id="IPR011333">
    <property type="entry name" value="SKP1/BTB/POZ_sf"/>
</dbReference>
<keyword evidence="2" id="KW-0539">Nucleus</keyword>
<accession>A0A7R9NWI8</accession>
<dbReference type="EMBL" id="OE002372">
    <property type="protein sequence ID" value="CAD7458608.1"/>
    <property type="molecule type" value="Genomic_DNA"/>
</dbReference>